<feature type="compositionally biased region" description="Polar residues" evidence="1">
    <location>
        <begin position="310"/>
        <end position="324"/>
    </location>
</feature>
<feature type="chain" id="PRO_5002746766" description="SPOR domain-containing protein" evidence="2">
    <location>
        <begin position="28"/>
        <end position="513"/>
    </location>
</feature>
<dbReference type="KEGG" id="amr:AM1_1953"/>
<protein>
    <recommendedName>
        <fullName evidence="5">SPOR domain-containing protein</fullName>
    </recommendedName>
</protein>
<evidence type="ECO:0000256" key="2">
    <source>
        <dbReference type="SAM" id="SignalP"/>
    </source>
</evidence>
<name>B0CEK5_ACAM1</name>
<dbReference type="EMBL" id="CP000828">
    <property type="protein sequence ID" value="ABW26971.1"/>
    <property type="molecule type" value="Genomic_DNA"/>
</dbReference>
<feature type="signal peptide" evidence="2">
    <location>
        <begin position="1"/>
        <end position="27"/>
    </location>
</feature>
<dbReference type="InterPro" id="IPR022222">
    <property type="entry name" value="DUF3747"/>
</dbReference>
<evidence type="ECO:0000256" key="1">
    <source>
        <dbReference type="SAM" id="MobiDB-lite"/>
    </source>
</evidence>
<evidence type="ECO:0008006" key="5">
    <source>
        <dbReference type="Google" id="ProtNLM"/>
    </source>
</evidence>
<dbReference type="OrthoDB" id="9759810at2"/>
<dbReference type="RefSeq" id="WP_012162469.1">
    <property type="nucleotide sequence ID" value="NC_009925.1"/>
</dbReference>
<evidence type="ECO:0000313" key="4">
    <source>
        <dbReference type="Proteomes" id="UP000000268"/>
    </source>
</evidence>
<dbReference type="eggNOG" id="COG0508">
    <property type="taxonomic scope" value="Bacteria"/>
</dbReference>
<dbReference type="AlphaFoldDB" id="B0CEK5"/>
<gene>
    <name evidence="3" type="ordered locus">AM1_1953</name>
</gene>
<sequence length="513" mass="55485">MKYHLSRVAVSVSSLFLGLLIPHAAQAYTFGQEEVDQSKFIAIAVPFAEGKQYNLIILEQISSTQACWEEKADQPGVIEPLLLQFDFTGICGRSTDSNGYSIRQAGQDYALDYRLSVVKKNGNLVLMGYPSRNPQAPKLKIGQTQNLTDGFLKIELEPGWRFSKRSYNGKTLGHIYFTRDEVPSTDTIAEAPSDAVPPIEIEELPPAPPAGDVESLPPLDPPPEESARPSAAPPKTTPQEHSQERDELTNLITSPIEIPVPKPGQSLGSAPSAPPSHARKTPGAIALPRPETDPELPELAGESPPPPSLTAPQSNRYRPSAKTSASKRRKLVRLAAKPPLSKGFFSRPIPIPVPSPRRAAAPIPIPVPSPRRAVAPLPKALPNLPIPGPTLSSDGVLPVPQQTVPLGRYRPASDIYAASQDAGRAQQLAAIAGTGNPPPPPLDERSRLRYRVIVKANSSADYKRIKTLVPDAFRSSYKGRSVLQVGAYEKRGEADERLDMLSLEGIDGILDIR</sequence>
<feature type="region of interest" description="Disordered" evidence="1">
    <location>
        <begin position="188"/>
        <end position="335"/>
    </location>
</feature>
<dbReference type="HOGENOM" id="CLU_530653_0_0_3"/>
<accession>B0CEK5</accession>
<proteinExistence type="predicted"/>
<dbReference type="Pfam" id="PF12565">
    <property type="entry name" value="DUF3747"/>
    <property type="match status" value="1"/>
</dbReference>
<dbReference type="Proteomes" id="UP000000268">
    <property type="component" value="Chromosome"/>
</dbReference>
<reference evidence="3 4" key="1">
    <citation type="journal article" date="2008" name="Proc. Natl. Acad. Sci. U.S.A.">
        <title>Niche adaptation and genome expansion in the chlorophyll d-producing cyanobacterium Acaryochloris marina.</title>
        <authorList>
            <person name="Swingley W.D."/>
            <person name="Chen M."/>
            <person name="Cheung P.C."/>
            <person name="Conrad A.L."/>
            <person name="Dejesa L.C."/>
            <person name="Hao J."/>
            <person name="Honchak B.M."/>
            <person name="Karbach L.E."/>
            <person name="Kurdoglu A."/>
            <person name="Lahiri S."/>
            <person name="Mastrian S.D."/>
            <person name="Miyashita H."/>
            <person name="Page L."/>
            <person name="Ramakrishna P."/>
            <person name="Satoh S."/>
            <person name="Sattley W.M."/>
            <person name="Shimada Y."/>
            <person name="Taylor H.L."/>
            <person name="Tomo T."/>
            <person name="Tsuchiya T."/>
            <person name="Wang Z.T."/>
            <person name="Raymond J."/>
            <person name="Mimuro M."/>
            <person name="Blankenship R.E."/>
            <person name="Touchman J.W."/>
        </authorList>
    </citation>
    <scope>NUCLEOTIDE SEQUENCE [LARGE SCALE GENOMIC DNA]</scope>
    <source>
        <strain evidence="4">MBIC 11017</strain>
    </source>
</reference>
<keyword evidence="4" id="KW-1185">Reference proteome</keyword>
<keyword evidence="2" id="KW-0732">Signal</keyword>
<organism evidence="3 4">
    <name type="scientific">Acaryochloris marina (strain MBIC 11017)</name>
    <dbReference type="NCBI Taxonomy" id="329726"/>
    <lineage>
        <taxon>Bacteria</taxon>
        <taxon>Bacillati</taxon>
        <taxon>Cyanobacteriota</taxon>
        <taxon>Cyanophyceae</taxon>
        <taxon>Acaryochloridales</taxon>
        <taxon>Acaryochloridaceae</taxon>
        <taxon>Acaryochloris</taxon>
    </lineage>
</organism>
<evidence type="ECO:0000313" key="3">
    <source>
        <dbReference type="EMBL" id="ABW26971.1"/>
    </source>
</evidence>
<dbReference type="STRING" id="329726.AM1_1953"/>